<proteinExistence type="predicted"/>
<evidence type="ECO:0000313" key="2">
    <source>
        <dbReference type="EMBL" id="KAK4500699.1"/>
    </source>
</evidence>
<dbReference type="EMBL" id="JAXOVC010000006">
    <property type="protein sequence ID" value="KAK4500699.1"/>
    <property type="molecule type" value="Genomic_DNA"/>
</dbReference>
<reference evidence="2 3" key="1">
    <citation type="journal article" date="2023" name="G3 (Bethesda)">
        <title>A chromosome-level genome assembly of Zasmidium syzygii isolated from banana leaves.</title>
        <authorList>
            <person name="van Westerhoven A.C."/>
            <person name="Mehrabi R."/>
            <person name="Talebi R."/>
            <person name="Steentjes M.B.F."/>
            <person name="Corcolon B."/>
            <person name="Chong P.A."/>
            <person name="Kema G.H.J."/>
            <person name="Seidl M.F."/>
        </authorList>
    </citation>
    <scope>NUCLEOTIDE SEQUENCE [LARGE SCALE GENOMIC DNA]</scope>
    <source>
        <strain evidence="2 3">P124</strain>
    </source>
</reference>
<feature type="signal peptide" evidence="1">
    <location>
        <begin position="1"/>
        <end position="19"/>
    </location>
</feature>
<dbReference type="Proteomes" id="UP001305779">
    <property type="component" value="Unassembled WGS sequence"/>
</dbReference>
<name>A0ABR0EH50_ZASCE</name>
<accession>A0ABR0EH50</accession>
<evidence type="ECO:0000313" key="3">
    <source>
        <dbReference type="Proteomes" id="UP001305779"/>
    </source>
</evidence>
<organism evidence="2 3">
    <name type="scientific">Zasmidium cellare</name>
    <name type="common">Wine cellar mold</name>
    <name type="synonym">Racodium cellare</name>
    <dbReference type="NCBI Taxonomy" id="395010"/>
    <lineage>
        <taxon>Eukaryota</taxon>
        <taxon>Fungi</taxon>
        <taxon>Dikarya</taxon>
        <taxon>Ascomycota</taxon>
        <taxon>Pezizomycotina</taxon>
        <taxon>Dothideomycetes</taxon>
        <taxon>Dothideomycetidae</taxon>
        <taxon>Mycosphaerellales</taxon>
        <taxon>Mycosphaerellaceae</taxon>
        <taxon>Zasmidium</taxon>
    </lineage>
</organism>
<keyword evidence="1" id="KW-0732">Signal</keyword>
<comment type="caution">
    <text evidence="2">The sequence shown here is derived from an EMBL/GenBank/DDBJ whole genome shotgun (WGS) entry which is preliminary data.</text>
</comment>
<keyword evidence="3" id="KW-1185">Reference proteome</keyword>
<gene>
    <name evidence="2" type="ORF">PRZ48_008888</name>
</gene>
<protein>
    <submittedName>
        <fullName evidence="2">Uncharacterized protein</fullName>
    </submittedName>
</protein>
<dbReference type="Gene3D" id="3.90.280.10">
    <property type="entry name" value="PEBP-like"/>
    <property type="match status" value="1"/>
</dbReference>
<sequence length="243" mass="25648">MRVAACAWALLTLTWPVNTQTPDGFAIQSRLPLRVTFNPSGGHVTPGMLVSINATVIPPTLYAPTSITNVTTHSYLAMMIDEAVPLLHCFQQDLVQASSINSTLQPSPGSRSQGIITPYVRPQPLRGQGPQPYVILLLSQPNNWTIPSNYSDIIDPKSLTGVVNFNVTDFVQASGLSRRLAGATWFREDNTTSAGSNSSSTSSPATVTASASSAVYTGSAHALEVVVSHAIVFGALGVLASVI</sequence>
<dbReference type="InterPro" id="IPR036610">
    <property type="entry name" value="PEBP-like_sf"/>
</dbReference>
<dbReference type="SUPFAM" id="SSF49777">
    <property type="entry name" value="PEBP-like"/>
    <property type="match status" value="1"/>
</dbReference>
<feature type="chain" id="PRO_5045672079" evidence="1">
    <location>
        <begin position="20"/>
        <end position="243"/>
    </location>
</feature>
<evidence type="ECO:0000256" key="1">
    <source>
        <dbReference type="SAM" id="SignalP"/>
    </source>
</evidence>